<dbReference type="PANTHER" id="PTHR12697">
    <property type="entry name" value="PBS LYASE HEAT-LIKE PROTEIN"/>
    <property type="match status" value="1"/>
</dbReference>
<organism evidence="3 4">
    <name type="scientific">Candidatus Wallbacteria bacterium GWC2_49_35</name>
    <dbReference type="NCBI Taxonomy" id="1817813"/>
    <lineage>
        <taxon>Bacteria</taxon>
        <taxon>Candidatus Walliibacteriota</taxon>
    </lineage>
</organism>
<feature type="repeat" description="TPR" evidence="2">
    <location>
        <begin position="881"/>
        <end position="914"/>
    </location>
</feature>
<dbReference type="Pfam" id="PF02985">
    <property type="entry name" value="HEAT"/>
    <property type="match status" value="1"/>
</dbReference>
<dbReference type="SMART" id="SM00028">
    <property type="entry name" value="TPR"/>
    <property type="match status" value="3"/>
</dbReference>
<dbReference type="InterPro" id="IPR011989">
    <property type="entry name" value="ARM-like"/>
</dbReference>
<reference evidence="3 4" key="1">
    <citation type="journal article" date="2016" name="Nat. Commun.">
        <title>Thousands of microbial genomes shed light on interconnected biogeochemical processes in an aquifer system.</title>
        <authorList>
            <person name="Anantharaman K."/>
            <person name="Brown C.T."/>
            <person name="Hug L.A."/>
            <person name="Sharon I."/>
            <person name="Castelle C.J."/>
            <person name="Probst A.J."/>
            <person name="Thomas B.C."/>
            <person name="Singh A."/>
            <person name="Wilkins M.J."/>
            <person name="Karaoz U."/>
            <person name="Brodie E.L."/>
            <person name="Williams K.H."/>
            <person name="Hubbard S.S."/>
            <person name="Banfield J.F."/>
        </authorList>
    </citation>
    <scope>NUCLEOTIDE SEQUENCE [LARGE SCALE GENOMIC DNA]</scope>
</reference>
<comment type="caution">
    <text evidence="3">The sequence shown here is derived from an EMBL/GenBank/DDBJ whole genome shotgun (WGS) entry which is preliminary data.</text>
</comment>
<dbReference type="InterPro" id="IPR016024">
    <property type="entry name" value="ARM-type_fold"/>
</dbReference>
<gene>
    <name evidence="3" type="ORF">A2008_12860</name>
</gene>
<dbReference type="Gene3D" id="1.25.40.10">
    <property type="entry name" value="Tetratricopeptide repeat domain"/>
    <property type="match status" value="1"/>
</dbReference>
<dbReference type="InterPro" id="IPR000357">
    <property type="entry name" value="HEAT"/>
</dbReference>
<dbReference type="PROSITE" id="PS50293">
    <property type="entry name" value="TPR_REGION"/>
    <property type="match status" value="1"/>
</dbReference>
<proteinExistence type="predicted"/>
<keyword evidence="2" id="KW-0802">TPR repeat</keyword>
<keyword evidence="1" id="KW-0677">Repeat</keyword>
<protein>
    <submittedName>
        <fullName evidence="3">Uncharacterized protein</fullName>
    </submittedName>
</protein>
<feature type="repeat" description="TPR" evidence="2">
    <location>
        <begin position="847"/>
        <end position="880"/>
    </location>
</feature>
<dbReference type="EMBL" id="MGFH01000236">
    <property type="protein sequence ID" value="OGM01440.1"/>
    <property type="molecule type" value="Genomic_DNA"/>
</dbReference>
<evidence type="ECO:0000256" key="2">
    <source>
        <dbReference type="PROSITE-ProRule" id="PRU00339"/>
    </source>
</evidence>
<sequence length="966" mass="105316">MATDLDFLLLQLNSTKPQEKKKAVAAIEKNACLEAAPALVNILAADRDESLRACAAKALGALNYAPARKSLLSAMESGSDEVCYFASHALAAINSDGCAAEIFRAMKDEDGLSEKAFYWYAHTLVKMGGDSLSYLVSLLETPSWTKRRIIGDLLSAAGENAEVFLINGLGEGNSDRRFWCANILGKLGGKDAVDALVNFVDDENDDIRTAVITSLGEIGSKQAIEVLKKSLKSPKKETRHKSIEVLGRFGEEIIESLIESLSDDYWYVRDCACRALAKLGKKVVPHLAKAYRSGNEDIRISAIKALYETGIDSLEVLITALSDNYEPICKKAADALAKIGKPVLERLVEIYKSGAGTVQVRKWIIYIMGEVAGGSSEKAVREIIMDALDSRELTMRYGAVCALKNFRDPRTIEKLIGLMADIHEEIREKSVENLLYMAASSMELLVRSLNHENWVVRKNAAYVLGKFGSMAISELMKVLESGNENSRYWAIKALGQIGVEASGPLLKSLDDPDWQVRKNSADSLSEIGSEVAKPLVNQLIKAIPPANSNLFYWSRYVLINIGSESIPLIARLLQTDSADLKLLAVGALGRFTKKREAYQLIKDAVHDENGEVAKKAVECLGAFNESETVEILLNIAEKTSEDDELALALVNSLSKLESEPALAYLYRMLKSVKWVVRQKTMAAFYNLSEKFRERVETEKIIAVLSDDVPAVASLAAGFLASLKSEKAQIAVVRLLKEKKFVAEIFASLSRNPDFKSKDLVFSYVRDGDKKIRAGAASVIGLIGSKADAAGLTALLSDDYAVVRMAALHAINMINSRHSETPRTVFGPAADGSVSAAAPAAGKVAGEAAQFYQAGLYYAKNGETEKAVMAYQKAIAADPGFVEAYCKIGLLLEEKGYYEKAAAFLKKAIEISPDFALAHLYLGIVLSMTGRNFDAVGELKKVIKLEAGSEMADTAKKIIEKIRKTIT</sequence>
<dbReference type="GO" id="GO:0016491">
    <property type="term" value="F:oxidoreductase activity"/>
    <property type="evidence" value="ECO:0007669"/>
    <property type="project" value="TreeGrafter"/>
</dbReference>
<dbReference type="AlphaFoldDB" id="A0A1F7WF78"/>
<dbReference type="Pfam" id="PF13646">
    <property type="entry name" value="HEAT_2"/>
    <property type="match status" value="6"/>
</dbReference>
<dbReference type="PANTHER" id="PTHR12697:SF5">
    <property type="entry name" value="DEOXYHYPUSINE HYDROXYLASE"/>
    <property type="match status" value="1"/>
</dbReference>
<dbReference type="Gene3D" id="1.25.10.10">
    <property type="entry name" value="Leucine-rich Repeat Variant"/>
    <property type="match status" value="6"/>
</dbReference>
<dbReference type="Pfam" id="PF13414">
    <property type="entry name" value="TPR_11"/>
    <property type="match status" value="1"/>
</dbReference>
<dbReference type="InterPro" id="IPR019734">
    <property type="entry name" value="TPR_rpt"/>
</dbReference>
<evidence type="ECO:0000313" key="3">
    <source>
        <dbReference type="EMBL" id="OGM01440.1"/>
    </source>
</evidence>
<dbReference type="InterPro" id="IPR011990">
    <property type="entry name" value="TPR-like_helical_dom_sf"/>
</dbReference>
<evidence type="ECO:0000256" key="1">
    <source>
        <dbReference type="ARBA" id="ARBA00022737"/>
    </source>
</evidence>
<dbReference type="SUPFAM" id="SSF48371">
    <property type="entry name" value="ARM repeat"/>
    <property type="match status" value="3"/>
</dbReference>
<dbReference type="InterPro" id="IPR004155">
    <property type="entry name" value="PBS_lyase_HEAT"/>
</dbReference>
<accession>A0A1F7WF78</accession>
<name>A0A1F7WF78_9BACT</name>
<dbReference type="SUPFAM" id="SSF48452">
    <property type="entry name" value="TPR-like"/>
    <property type="match status" value="1"/>
</dbReference>
<dbReference type="Proteomes" id="UP000178735">
    <property type="component" value="Unassembled WGS sequence"/>
</dbReference>
<evidence type="ECO:0000313" key="4">
    <source>
        <dbReference type="Proteomes" id="UP000178735"/>
    </source>
</evidence>
<dbReference type="PROSITE" id="PS50005">
    <property type="entry name" value="TPR"/>
    <property type="match status" value="2"/>
</dbReference>
<dbReference type="SMART" id="SM00567">
    <property type="entry name" value="EZ_HEAT"/>
    <property type="match status" value="14"/>
</dbReference>
<dbReference type="STRING" id="1817813.A2008_12860"/>